<dbReference type="Proteomes" id="UP000595437">
    <property type="component" value="Chromosome 7"/>
</dbReference>
<evidence type="ECO:0000313" key="4">
    <source>
        <dbReference type="Proteomes" id="UP000595437"/>
    </source>
</evidence>
<feature type="region of interest" description="Disordered" evidence="1">
    <location>
        <begin position="20"/>
        <end position="73"/>
    </location>
</feature>
<evidence type="ECO:0000313" key="3">
    <source>
        <dbReference type="EMBL" id="QQP51149.1"/>
    </source>
</evidence>
<evidence type="ECO:0000256" key="1">
    <source>
        <dbReference type="SAM" id="MobiDB-lite"/>
    </source>
</evidence>
<evidence type="ECO:0000313" key="2">
    <source>
        <dbReference type="EMBL" id="QQP49846.1"/>
    </source>
</evidence>
<keyword evidence="4" id="KW-1185">Reference proteome</keyword>
<dbReference type="EMBL" id="CP045897">
    <property type="protein sequence ID" value="QQP51149.1"/>
    <property type="molecule type" value="Genomic_DNA"/>
</dbReference>
<gene>
    <name evidence="2" type="ORF">FKW44_010648</name>
    <name evidence="3" type="ORF">FKW44_012401</name>
</gene>
<dbReference type="EMBL" id="CP045896">
    <property type="protein sequence ID" value="QQP49846.1"/>
    <property type="molecule type" value="Genomic_DNA"/>
</dbReference>
<reference evidence="4" key="1">
    <citation type="submission" date="2021-01" db="EMBL/GenBank/DDBJ databases">
        <title>Caligus Genome Assembly.</title>
        <authorList>
            <person name="Gallardo-Escarate C."/>
        </authorList>
    </citation>
    <scope>NUCLEOTIDE SEQUENCE [LARGE SCALE GENOMIC DNA]</scope>
</reference>
<feature type="compositionally biased region" description="Basic and acidic residues" evidence="1">
    <location>
        <begin position="64"/>
        <end position="73"/>
    </location>
</feature>
<protein>
    <submittedName>
        <fullName evidence="3">Uncharacterized protein</fullName>
    </submittedName>
</protein>
<dbReference type="AlphaFoldDB" id="A0A7T8HJM9"/>
<organism evidence="3 4">
    <name type="scientific">Caligus rogercresseyi</name>
    <name type="common">Sea louse</name>
    <dbReference type="NCBI Taxonomy" id="217165"/>
    <lineage>
        <taxon>Eukaryota</taxon>
        <taxon>Metazoa</taxon>
        <taxon>Ecdysozoa</taxon>
        <taxon>Arthropoda</taxon>
        <taxon>Crustacea</taxon>
        <taxon>Multicrustacea</taxon>
        <taxon>Hexanauplia</taxon>
        <taxon>Copepoda</taxon>
        <taxon>Siphonostomatoida</taxon>
        <taxon>Caligidae</taxon>
        <taxon>Caligus</taxon>
    </lineage>
</organism>
<dbReference type="Proteomes" id="UP000595437">
    <property type="component" value="Chromosome 8"/>
</dbReference>
<feature type="compositionally biased region" description="Basic and acidic residues" evidence="1">
    <location>
        <begin position="34"/>
        <end position="43"/>
    </location>
</feature>
<accession>A0A7T8HJM9</accession>
<name>A0A7T8HJM9_CALRO</name>
<reference evidence="3" key="2">
    <citation type="journal article" name="Sci. Data">
        <title>Chromosome-scale genome assembly of the sea louse Caligus rogercresseyi by SMRT sequencing and Hi-C analysis.</title>
        <authorList>
            <person name="Gallardo-Escarate C."/>
            <person name="Valenzuela-Munoz V."/>
            <person name="Nunez-Acuna G."/>
            <person name="Valenzuela-Miranda D."/>
            <person name="Goncalves A.T."/>
            <person name="Escobar-Sepulveda H."/>
            <person name="Liachko I."/>
            <person name="Nelson B."/>
            <person name="Roberts S."/>
            <person name="Warren W."/>
        </authorList>
    </citation>
    <scope>NUCLEOTIDE SEQUENCE</scope>
    <source>
        <tissue evidence="3">Whole tissue</tissue>
    </source>
</reference>
<sequence length="73" mass="8550">MKILNLLAVEAVVEDIQPTMDKTENRPIGYHHSAKTDMRDHPHQPLLDEYNRKQLDQGSGTRDFNPDLFKKYQ</sequence>
<proteinExistence type="predicted"/>